<dbReference type="RefSeq" id="WP_172770145.1">
    <property type="nucleotide sequence ID" value="NZ_JABDSI010000120.1"/>
</dbReference>
<feature type="signal peptide" evidence="1">
    <location>
        <begin position="1"/>
        <end position="18"/>
    </location>
</feature>
<dbReference type="AlphaFoldDB" id="A0A848QYQ3"/>
<accession>A0A848QYQ3</accession>
<name>A0A848QYQ3_PHOVU</name>
<dbReference type="Proteomes" id="UP000583639">
    <property type="component" value="Unassembled WGS sequence"/>
</dbReference>
<protein>
    <recommendedName>
        <fullName evidence="4">DUF3575 domain-containing protein</fullName>
    </recommendedName>
</protein>
<gene>
    <name evidence="2" type="ORF">HKQ55_12210</name>
</gene>
<comment type="caution">
    <text evidence="2">The sequence shown here is derived from an EMBL/GenBank/DDBJ whole genome shotgun (WGS) entry which is preliminary data.</text>
</comment>
<feature type="chain" id="PRO_5033013269" description="DUF3575 domain-containing protein" evidence="1">
    <location>
        <begin position="19"/>
        <end position="196"/>
    </location>
</feature>
<keyword evidence="1" id="KW-0732">Signal</keyword>
<evidence type="ECO:0000313" key="3">
    <source>
        <dbReference type="Proteomes" id="UP000583639"/>
    </source>
</evidence>
<evidence type="ECO:0000256" key="1">
    <source>
        <dbReference type="SAM" id="SignalP"/>
    </source>
</evidence>
<evidence type="ECO:0000313" key="2">
    <source>
        <dbReference type="EMBL" id="NMW40879.1"/>
    </source>
</evidence>
<reference evidence="2 3" key="1">
    <citation type="submission" date="2020-04" db="EMBL/GenBank/DDBJ databases">
        <title>A novel gut-associated lysogenic phage, Bacteroides phage BV01, alters the host transcriptome and bile acid metabolism in Bacteroides vulgatus.</title>
        <authorList>
            <person name="Campbell D.E."/>
            <person name="Ly L."/>
            <person name="Ridlon J.M."/>
            <person name="Hsiao A."/>
            <person name="Degnan P.H."/>
        </authorList>
    </citation>
    <scope>NUCLEOTIDE SEQUENCE [LARGE SCALE GENOMIC DNA]</scope>
    <source>
        <strain evidence="2 3">VPI-BV8526</strain>
    </source>
</reference>
<sequence length="196" mass="22526">MKLIFTFVLLYILIPAQAQISVGVRDNKYAHITYCLHDAWSFKTEHSAFSEKMGYQYLRATIGYGKTLEKIRMDISPYLGTTWNGSFYNCGAEIKVAYTPFPFFKLYLNINPHKDSDYGYKTCWAAGGSWQVSGGIAVVAEWRTIPEYRMKENRIRGGFRFTCGTLEVTPEISMPTDAPAHTLRMLVSFNYTFEKR</sequence>
<dbReference type="EMBL" id="JABDSI010000120">
    <property type="protein sequence ID" value="NMW40879.1"/>
    <property type="molecule type" value="Genomic_DNA"/>
</dbReference>
<organism evidence="2 3">
    <name type="scientific">Phocaeicola vulgatus</name>
    <name type="common">Bacteroides vulgatus</name>
    <dbReference type="NCBI Taxonomy" id="821"/>
    <lineage>
        <taxon>Bacteria</taxon>
        <taxon>Pseudomonadati</taxon>
        <taxon>Bacteroidota</taxon>
        <taxon>Bacteroidia</taxon>
        <taxon>Bacteroidales</taxon>
        <taxon>Bacteroidaceae</taxon>
        <taxon>Phocaeicola</taxon>
    </lineage>
</organism>
<evidence type="ECO:0008006" key="4">
    <source>
        <dbReference type="Google" id="ProtNLM"/>
    </source>
</evidence>
<proteinExistence type="predicted"/>